<feature type="transmembrane region" description="Helical" evidence="1">
    <location>
        <begin position="6"/>
        <end position="24"/>
    </location>
</feature>
<name>A0A173LQC0_9ACTN</name>
<feature type="transmembrane region" description="Helical" evidence="1">
    <location>
        <begin position="96"/>
        <end position="117"/>
    </location>
</feature>
<keyword evidence="3" id="KW-1185">Reference proteome</keyword>
<accession>A0A173LQC0</accession>
<keyword evidence="1" id="KW-0472">Membrane</keyword>
<dbReference type="EMBL" id="CP015961">
    <property type="protein sequence ID" value="ANI93918.1"/>
    <property type="molecule type" value="Genomic_DNA"/>
</dbReference>
<keyword evidence="1" id="KW-1133">Transmembrane helix</keyword>
<dbReference type="Proteomes" id="UP000186104">
    <property type="component" value="Chromosome"/>
</dbReference>
<evidence type="ECO:0000313" key="3">
    <source>
        <dbReference type="Proteomes" id="UP000186104"/>
    </source>
</evidence>
<dbReference type="RefSeq" id="WP_067478864.1">
    <property type="nucleotide sequence ID" value="NZ_CP015961.1"/>
</dbReference>
<dbReference type="AlphaFoldDB" id="A0A173LQC0"/>
<evidence type="ECO:0000256" key="1">
    <source>
        <dbReference type="SAM" id="Phobius"/>
    </source>
</evidence>
<dbReference type="OrthoDB" id="4481397at2"/>
<dbReference type="Pfam" id="PF13630">
    <property type="entry name" value="SdpI"/>
    <property type="match status" value="1"/>
</dbReference>
<dbReference type="InterPro" id="IPR025962">
    <property type="entry name" value="SdpI/YhfL"/>
</dbReference>
<dbReference type="KEGG" id="dtm:BJL86_3159"/>
<organism evidence="2 3">
    <name type="scientific">Dietzia timorensis</name>
    <dbReference type="NCBI Taxonomy" id="499555"/>
    <lineage>
        <taxon>Bacteria</taxon>
        <taxon>Bacillati</taxon>
        <taxon>Actinomycetota</taxon>
        <taxon>Actinomycetes</taxon>
        <taxon>Mycobacteriales</taxon>
        <taxon>Dietziaceae</taxon>
        <taxon>Dietzia</taxon>
    </lineage>
</organism>
<sequence>MDATGSLSLLVGVAVLSLVTGILVPQIHAGDLSRNSLVGMRTKATLSSDEAWEVGHRASLRYLVFACIAGIVAIIAALGTFVFADVSSGAGEITLAAIPITAFTGQIVAIIAGGVAADRAAKTV</sequence>
<feature type="transmembrane region" description="Helical" evidence="1">
    <location>
        <begin position="62"/>
        <end position="84"/>
    </location>
</feature>
<gene>
    <name evidence="2" type="ORF">BJL86_3159</name>
</gene>
<keyword evidence="1" id="KW-0812">Transmembrane</keyword>
<protein>
    <recommendedName>
        <fullName evidence="4">SdpI/YhfL protein family</fullName>
    </recommendedName>
</protein>
<proteinExistence type="predicted"/>
<evidence type="ECO:0000313" key="2">
    <source>
        <dbReference type="EMBL" id="ANI93918.1"/>
    </source>
</evidence>
<evidence type="ECO:0008006" key="4">
    <source>
        <dbReference type="Google" id="ProtNLM"/>
    </source>
</evidence>
<reference evidence="2 3" key="1">
    <citation type="submission" date="2016-06" db="EMBL/GenBank/DDBJ databases">
        <title>Complete genome sequence of a saline-alkali tolerant type strain Dietzia timorensis ID05-A0528T.</title>
        <authorList>
            <person name="Wu X."/>
        </authorList>
    </citation>
    <scope>NUCLEOTIDE SEQUENCE [LARGE SCALE GENOMIC DNA]</scope>
    <source>
        <strain evidence="2 3">ID05-A0528</strain>
    </source>
</reference>